<evidence type="ECO:0000313" key="2">
    <source>
        <dbReference type="EMBL" id="MFC1572740.1"/>
    </source>
</evidence>
<evidence type="ECO:0000256" key="1">
    <source>
        <dbReference type="SAM" id="SignalP"/>
    </source>
</evidence>
<keyword evidence="1" id="KW-0732">Signal</keyword>
<feature type="non-terminal residue" evidence="2">
    <location>
        <position position="94"/>
    </location>
</feature>
<reference evidence="2 3" key="1">
    <citation type="submission" date="2024-09" db="EMBL/GenBank/DDBJ databases">
        <authorList>
            <person name="D'Angelo T."/>
        </authorList>
    </citation>
    <scope>NUCLEOTIDE SEQUENCE [LARGE SCALE GENOMIC DNA]</scope>
    <source>
        <strain evidence="2">SAG AM-320-E07</strain>
    </source>
</reference>
<gene>
    <name evidence="2" type="ORF">ACFL6M_03985</name>
</gene>
<organism evidence="2 3">
    <name type="scientific">Eiseniibacteriota bacterium</name>
    <dbReference type="NCBI Taxonomy" id="2212470"/>
    <lineage>
        <taxon>Bacteria</taxon>
        <taxon>Candidatus Eiseniibacteriota</taxon>
    </lineage>
</organism>
<feature type="signal peptide" evidence="1">
    <location>
        <begin position="1"/>
        <end position="31"/>
    </location>
</feature>
<dbReference type="PROSITE" id="PS51257">
    <property type="entry name" value="PROKAR_LIPOPROTEIN"/>
    <property type="match status" value="1"/>
</dbReference>
<name>A0ABV6YK87_UNCEI</name>
<sequence length="94" mass="9906">MNALLKTLSPTALVLLLATPMMQGCSGPSDAPDTRSSQLTGVPLSADLQPALEAAREALDTPDPENQVARDIDTFNDLSVCIQRPASRQDAGDE</sequence>
<accession>A0ABV6YK87</accession>
<evidence type="ECO:0000313" key="3">
    <source>
        <dbReference type="Proteomes" id="UP001593833"/>
    </source>
</evidence>
<comment type="caution">
    <text evidence="2">The sequence shown here is derived from an EMBL/GenBank/DDBJ whole genome shotgun (WGS) entry which is preliminary data.</text>
</comment>
<protein>
    <submittedName>
        <fullName evidence="2">Uncharacterized protein</fullName>
    </submittedName>
</protein>
<proteinExistence type="predicted"/>
<feature type="chain" id="PRO_5046555641" evidence="1">
    <location>
        <begin position="32"/>
        <end position="94"/>
    </location>
</feature>
<keyword evidence="3" id="KW-1185">Reference proteome</keyword>
<dbReference type="Proteomes" id="UP001593833">
    <property type="component" value="Unassembled WGS sequence"/>
</dbReference>
<dbReference type="EMBL" id="JBHPKH010000034">
    <property type="protein sequence ID" value="MFC1572740.1"/>
    <property type="molecule type" value="Genomic_DNA"/>
</dbReference>